<dbReference type="EMBL" id="UFSM01000001">
    <property type="protein sequence ID" value="SUU87485.1"/>
    <property type="molecule type" value="Genomic_DNA"/>
</dbReference>
<dbReference type="AlphaFoldDB" id="A0A380WFD7"/>
<sequence length="230" mass="25769">MGLDIDVGVLSTYAAEDPEIISAILRDIDRINAQLEPAGFKPHREPRRFESEYLSWQMWGYAGLHYLRRIALHYDKTRTLVPPGPARSDDLFTNEYEALSNQFNDRCLVAMDMAGRPYVPFSHLIFHGDADGAYLPIEFAGIVILEPGAEVLGTHIGSSYALLNECKKLAQLLEVPDDLDPEDKQLWDATDSQGVGDSVWQQYAIETFTCIRLIRACEASINTGGLLLYC</sequence>
<proteinExistence type="predicted"/>
<dbReference type="RefSeq" id="WP_115729984.1">
    <property type="nucleotide sequence ID" value="NZ_BAAAVY010000015.1"/>
</dbReference>
<protein>
    <submittedName>
        <fullName evidence="1">Uncharacterized protein</fullName>
    </submittedName>
</protein>
<gene>
    <name evidence="1" type="ORF">NCTC10684_00685</name>
</gene>
<evidence type="ECO:0000313" key="1">
    <source>
        <dbReference type="EMBL" id="SUU87485.1"/>
    </source>
</evidence>
<evidence type="ECO:0000313" key="2">
    <source>
        <dbReference type="Proteomes" id="UP000254701"/>
    </source>
</evidence>
<dbReference type="Proteomes" id="UP000254701">
    <property type="component" value="Unassembled WGS sequence"/>
</dbReference>
<reference evidence="1 2" key="1">
    <citation type="submission" date="2018-06" db="EMBL/GenBank/DDBJ databases">
        <authorList>
            <consortium name="Pathogen Informatics"/>
            <person name="Doyle S."/>
        </authorList>
    </citation>
    <scope>NUCLEOTIDE SEQUENCE [LARGE SCALE GENOMIC DNA]</scope>
    <source>
        <strain evidence="1 2">NCTC10684</strain>
    </source>
</reference>
<name>A0A380WFD7_AMIAI</name>
<dbReference type="OrthoDB" id="583504at2"/>
<organism evidence="1 2">
    <name type="scientific">Aminobacter aminovorans</name>
    <name type="common">Chelatobacter heintzii</name>
    <dbReference type="NCBI Taxonomy" id="83263"/>
    <lineage>
        <taxon>Bacteria</taxon>
        <taxon>Pseudomonadati</taxon>
        <taxon>Pseudomonadota</taxon>
        <taxon>Alphaproteobacteria</taxon>
        <taxon>Hyphomicrobiales</taxon>
        <taxon>Phyllobacteriaceae</taxon>
        <taxon>Aminobacter</taxon>
    </lineage>
</organism>
<accession>A0A380WFD7</accession>